<name>A0ACB9QSP1_9MYRT</name>
<evidence type="ECO:0000313" key="1">
    <source>
        <dbReference type="EMBL" id="KAI4369640.1"/>
    </source>
</evidence>
<dbReference type="EMBL" id="CM042884">
    <property type="protein sequence ID" value="KAI4369640.1"/>
    <property type="molecule type" value="Genomic_DNA"/>
</dbReference>
<keyword evidence="2" id="KW-1185">Reference proteome</keyword>
<accession>A0ACB9QSP1</accession>
<evidence type="ECO:0000313" key="2">
    <source>
        <dbReference type="Proteomes" id="UP001057402"/>
    </source>
</evidence>
<protein>
    <submittedName>
        <fullName evidence="1">Uncharacterized protein</fullName>
    </submittedName>
</protein>
<organism evidence="1 2">
    <name type="scientific">Melastoma candidum</name>
    <dbReference type="NCBI Taxonomy" id="119954"/>
    <lineage>
        <taxon>Eukaryota</taxon>
        <taxon>Viridiplantae</taxon>
        <taxon>Streptophyta</taxon>
        <taxon>Embryophyta</taxon>
        <taxon>Tracheophyta</taxon>
        <taxon>Spermatophyta</taxon>
        <taxon>Magnoliopsida</taxon>
        <taxon>eudicotyledons</taxon>
        <taxon>Gunneridae</taxon>
        <taxon>Pentapetalae</taxon>
        <taxon>rosids</taxon>
        <taxon>malvids</taxon>
        <taxon>Myrtales</taxon>
        <taxon>Melastomataceae</taxon>
        <taxon>Melastomatoideae</taxon>
        <taxon>Melastomateae</taxon>
        <taxon>Melastoma</taxon>
    </lineage>
</organism>
<sequence length="180" mass="20086">MTRQNQSPTRLVRLQVEVQISLLTSSSSENPSPRSPSDFGIKTKNSHPASAIPSPSLTVPPLGRCPLVDACLPGRWKCQRTTHASSPMGPTRRPLTSTTDCILESCCNSIIEFSSTSSPETRVFQDNGHQKKNFLSFCDGCNKSLEENDIYIYRGEKAFCSCECRLREILMEERLEKLKS</sequence>
<comment type="caution">
    <text evidence="1">The sequence shown here is derived from an EMBL/GenBank/DDBJ whole genome shotgun (WGS) entry which is preliminary data.</text>
</comment>
<reference evidence="2" key="1">
    <citation type="journal article" date="2023" name="Front. Plant Sci.">
        <title>Chromosomal-level genome assembly of Melastoma candidum provides insights into trichome evolution.</title>
        <authorList>
            <person name="Zhong Y."/>
            <person name="Wu W."/>
            <person name="Sun C."/>
            <person name="Zou P."/>
            <person name="Liu Y."/>
            <person name="Dai S."/>
            <person name="Zhou R."/>
        </authorList>
    </citation>
    <scope>NUCLEOTIDE SEQUENCE [LARGE SCALE GENOMIC DNA]</scope>
</reference>
<proteinExistence type="predicted"/>
<gene>
    <name evidence="1" type="ORF">MLD38_018061</name>
</gene>
<dbReference type="Proteomes" id="UP001057402">
    <property type="component" value="Chromosome 5"/>
</dbReference>